<evidence type="ECO:0000313" key="3">
    <source>
        <dbReference type="EMBL" id="RFA97542.1"/>
    </source>
</evidence>
<keyword evidence="1" id="KW-0472">Membrane</keyword>
<dbReference type="Proteomes" id="UP000256877">
    <property type="component" value="Unassembled WGS sequence"/>
</dbReference>
<comment type="caution">
    <text evidence="2">The sequence shown here is derived from an EMBL/GenBank/DDBJ whole genome shotgun (WGS) entry which is preliminary data.</text>
</comment>
<evidence type="ECO:0000313" key="2">
    <source>
        <dbReference type="EMBL" id="RFA95046.1"/>
    </source>
</evidence>
<feature type="transmembrane region" description="Helical" evidence="1">
    <location>
        <begin position="34"/>
        <end position="52"/>
    </location>
</feature>
<dbReference type="AlphaFoldDB" id="A0A371QX99"/>
<evidence type="ECO:0000313" key="4">
    <source>
        <dbReference type="Proteomes" id="UP000256877"/>
    </source>
</evidence>
<dbReference type="EMBL" id="NMUE01000005">
    <property type="protein sequence ID" value="RFA97542.1"/>
    <property type="molecule type" value="Genomic_DNA"/>
</dbReference>
<dbReference type="OrthoDB" id="29289at2157"/>
<reference evidence="4 5" key="1">
    <citation type="submission" date="2017-07" db="EMBL/GenBank/DDBJ databases">
        <title>Draft genome sequence of aerobic hyperthermophilic archaea, Pyrobaculum aerophilum YKB31 and YKB32.</title>
        <authorList>
            <person name="Mochizuki T."/>
            <person name="Berliner A.J."/>
            <person name="Yoshida-Takashima Y."/>
            <person name="Takaki Y."/>
            <person name="Nunoura T."/>
            <person name="Takai K."/>
        </authorList>
    </citation>
    <scope>NUCLEOTIDE SEQUENCE [LARGE SCALE GENOMIC DNA]</scope>
    <source>
        <strain evidence="3 5">YKB31</strain>
        <strain evidence="2 4">YKB32</strain>
    </source>
</reference>
<feature type="transmembrane region" description="Helical" evidence="1">
    <location>
        <begin position="59"/>
        <end position="81"/>
    </location>
</feature>
<evidence type="ECO:0000313" key="5">
    <source>
        <dbReference type="Proteomes" id="UP000257123"/>
    </source>
</evidence>
<gene>
    <name evidence="3" type="ORF">CGL51_02490</name>
    <name evidence="2" type="ORF">CGL52_13465</name>
</gene>
<keyword evidence="1" id="KW-1133">Transmembrane helix</keyword>
<organism evidence="2 4">
    <name type="scientific">Pyrobaculum aerophilum</name>
    <dbReference type="NCBI Taxonomy" id="13773"/>
    <lineage>
        <taxon>Archaea</taxon>
        <taxon>Thermoproteota</taxon>
        <taxon>Thermoprotei</taxon>
        <taxon>Thermoproteales</taxon>
        <taxon>Thermoproteaceae</taxon>
        <taxon>Pyrobaculum</taxon>
    </lineage>
</organism>
<proteinExistence type="predicted"/>
<feature type="transmembrane region" description="Helical" evidence="1">
    <location>
        <begin position="136"/>
        <end position="157"/>
    </location>
</feature>
<dbReference type="EMBL" id="NMUF01000065">
    <property type="protein sequence ID" value="RFA95046.1"/>
    <property type="molecule type" value="Genomic_DNA"/>
</dbReference>
<name>A0A371QX99_9CREN</name>
<dbReference type="RefSeq" id="WP_116420573.1">
    <property type="nucleotide sequence ID" value="NZ_NMUE01000005.1"/>
</dbReference>
<keyword evidence="1" id="KW-0812">Transmembrane</keyword>
<accession>A0A371QX99</accession>
<sequence length="159" mass="16654">MRPVIGVLAGLLQYFMFASHPVLSLYPRAVDGALGQGAFAAVLLLVNLAVSLRHPYTSAFSALTLYLAEVALSSPVLRLFIPLPELPAPDVTYGAASVLLLIAASAEDLLGLYLASTGLPAAAVLALKDLAPRLDYPLALALLITGLVLVAITTRSFRD</sequence>
<protein>
    <submittedName>
        <fullName evidence="2">Uncharacterized protein</fullName>
    </submittedName>
</protein>
<dbReference type="Proteomes" id="UP000257123">
    <property type="component" value="Unassembled WGS sequence"/>
</dbReference>
<evidence type="ECO:0000256" key="1">
    <source>
        <dbReference type="SAM" id="Phobius"/>
    </source>
</evidence>